<sequence length="332" mass="37091">MLASARRVNTAARTDDAETGGRSASGLDRSRRRDWHRVAMVRVRDDTAEFPPLDAAHVFFNPELMPYCMHARVRERGMETIRSLSARRLADYLSTTECVELNIVNYAVEAMLGRAWVSDELRAEALAVYTDEGYHTLMMERFRHAIFSQTGYALARAPSSTMARLRHLCGPSTAARYTLAVVCCAIVTETLITTTLRKAGASDQVYPPVAALMLDHAADEGRHQAFFIRFAERFLPMLDDAAMAFVERLLPNVMMAFLAPDPVALKRDLAAVGIDDADAKSILLESFDITMVREQMMTAAVAPRRLFERLGMTCASAFEAKVARCRIDFTEH</sequence>
<dbReference type="EMBL" id="CABPRZ010000023">
    <property type="protein sequence ID" value="VVE45903.1"/>
    <property type="molecule type" value="Genomic_DNA"/>
</dbReference>
<reference evidence="2 3" key="1">
    <citation type="submission" date="2019-08" db="EMBL/GenBank/DDBJ databases">
        <authorList>
            <person name="Peeters C."/>
        </authorList>
    </citation>
    <scope>NUCLEOTIDE SEQUENCE [LARGE SCALE GENOMIC DNA]</scope>
    <source>
        <strain evidence="2 3">LMG 30175</strain>
    </source>
</reference>
<dbReference type="InterPro" id="IPR025859">
    <property type="entry name" value="AurF/CmlI"/>
</dbReference>
<evidence type="ECO:0000313" key="2">
    <source>
        <dbReference type="EMBL" id="VVE45903.1"/>
    </source>
</evidence>
<evidence type="ECO:0000256" key="1">
    <source>
        <dbReference type="SAM" id="MobiDB-lite"/>
    </source>
</evidence>
<dbReference type="Proteomes" id="UP000414233">
    <property type="component" value="Unassembled WGS sequence"/>
</dbReference>
<evidence type="ECO:0000313" key="3">
    <source>
        <dbReference type="Proteomes" id="UP000414233"/>
    </source>
</evidence>
<protein>
    <submittedName>
        <fullName evidence="2">p-aminobenzoate N-oxygenase AurF</fullName>
    </submittedName>
</protein>
<keyword evidence="3" id="KW-1185">Reference proteome</keyword>
<name>A0A5E4YCL4_9BURK</name>
<dbReference type="AlphaFoldDB" id="A0A5E4YCL4"/>
<dbReference type="Pfam" id="PF11583">
    <property type="entry name" value="AurF"/>
    <property type="match status" value="1"/>
</dbReference>
<accession>A0A5E4YCL4</accession>
<dbReference type="Gene3D" id="1.10.620.20">
    <property type="entry name" value="Ribonucleotide Reductase, subunit A"/>
    <property type="match status" value="1"/>
</dbReference>
<proteinExistence type="predicted"/>
<dbReference type="InterPro" id="IPR009078">
    <property type="entry name" value="Ferritin-like_SF"/>
</dbReference>
<gene>
    <name evidence="2" type="ORF">PTE30175_04304</name>
</gene>
<dbReference type="InterPro" id="IPR012348">
    <property type="entry name" value="RNR-like"/>
</dbReference>
<organism evidence="2 3">
    <name type="scientific">Pandoraea terrae</name>
    <dbReference type="NCBI Taxonomy" id="1537710"/>
    <lineage>
        <taxon>Bacteria</taxon>
        <taxon>Pseudomonadati</taxon>
        <taxon>Pseudomonadota</taxon>
        <taxon>Betaproteobacteria</taxon>
        <taxon>Burkholderiales</taxon>
        <taxon>Burkholderiaceae</taxon>
        <taxon>Pandoraea</taxon>
    </lineage>
</organism>
<dbReference type="GO" id="GO:0016491">
    <property type="term" value="F:oxidoreductase activity"/>
    <property type="evidence" value="ECO:0007669"/>
    <property type="project" value="InterPro"/>
</dbReference>
<dbReference type="SUPFAM" id="SSF47240">
    <property type="entry name" value="Ferritin-like"/>
    <property type="match status" value="1"/>
</dbReference>
<dbReference type="OrthoDB" id="8937731at2"/>
<dbReference type="RefSeq" id="WP_150699095.1">
    <property type="nucleotide sequence ID" value="NZ_CABPRZ010000023.1"/>
</dbReference>
<feature type="region of interest" description="Disordered" evidence="1">
    <location>
        <begin position="1"/>
        <end position="28"/>
    </location>
</feature>